<dbReference type="GO" id="GO:0016779">
    <property type="term" value="F:nucleotidyltransferase activity"/>
    <property type="evidence" value="ECO:0007669"/>
    <property type="project" value="UniProtKB-KW"/>
</dbReference>
<dbReference type="InterPro" id="IPR000768">
    <property type="entry name" value="ART"/>
</dbReference>
<evidence type="ECO:0000313" key="7">
    <source>
        <dbReference type="EMBL" id="CAF4354262.1"/>
    </source>
</evidence>
<keyword evidence="3 6" id="KW-0808">Transferase</keyword>
<evidence type="ECO:0000256" key="1">
    <source>
        <dbReference type="ARBA" id="ARBA00009558"/>
    </source>
</evidence>
<evidence type="ECO:0000256" key="5">
    <source>
        <dbReference type="ARBA" id="ARBA00047597"/>
    </source>
</evidence>
<comment type="similarity">
    <text evidence="1 6">Belongs to the Arg-specific ADP-ribosyltransferase family.</text>
</comment>
<keyword evidence="2 6" id="KW-0328">Glycosyltransferase</keyword>
<organism evidence="7 8">
    <name type="scientific">Rotaria magnacalcarata</name>
    <dbReference type="NCBI Taxonomy" id="392030"/>
    <lineage>
        <taxon>Eukaryota</taxon>
        <taxon>Metazoa</taxon>
        <taxon>Spiralia</taxon>
        <taxon>Gnathifera</taxon>
        <taxon>Rotifera</taxon>
        <taxon>Eurotatoria</taxon>
        <taxon>Bdelloidea</taxon>
        <taxon>Philodinida</taxon>
        <taxon>Philodinidae</taxon>
        <taxon>Rotaria</taxon>
    </lineage>
</organism>
<accession>A0A820L6C0</accession>
<dbReference type="EC" id="2.4.2.31" evidence="6"/>
<dbReference type="Gene3D" id="3.90.176.10">
    <property type="entry name" value="Toxin ADP-ribosyltransferase, Chain A, domain 1"/>
    <property type="match status" value="1"/>
</dbReference>
<sequence>MNSSSTVKRVEKASYTSNQELIALREFVEFLRNRDPKTLNTDSKSFPALFRLPLLPKTAYRGVRLDLSKRYTEGKTIVWWGFSSCTTAVSVLQSEQFLGMTGTRTMFTLQCQSARNIRNHSYFPAEDEVLLMAATQFKVMGYLNQDNLHIIQLEETTPPFPLLQPVPIVGSLPIQSNPSGDSTATLFDISKEKSKTHSNKSPIDTHGATASTTKKTGINSIIGQMSNVKITASTNKGKILLFYDGHS</sequence>
<evidence type="ECO:0000256" key="3">
    <source>
        <dbReference type="ARBA" id="ARBA00022679"/>
    </source>
</evidence>
<keyword evidence="8" id="KW-1185">Reference proteome</keyword>
<evidence type="ECO:0000256" key="6">
    <source>
        <dbReference type="RuleBase" id="RU361228"/>
    </source>
</evidence>
<proteinExistence type="inferred from homology"/>
<protein>
    <recommendedName>
        <fullName evidence="6">NAD(P)(+)--arginine ADP-ribosyltransferase</fullName>
        <ecNumber evidence="6">2.4.2.31</ecNumber>
    </recommendedName>
    <alternativeName>
        <fullName evidence="6">Mono(ADP-ribosyl)transferase</fullName>
    </alternativeName>
</protein>
<reference evidence="7" key="1">
    <citation type="submission" date="2021-02" db="EMBL/GenBank/DDBJ databases">
        <authorList>
            <person name="Nowell W R."/>
        </authorList>
    </citation>
    <scope>NUCLEOTIDE SEQUENCE</scope>
</reference>
<keyword evidence="6" id="KW-0520">NAD</keyword>
<gene>
    <name evidence="7" type="ORF">OVN521_LOCUS32997</name>
</gene>
<evidence type="ECO:0000313" key="8">
    <source>
        <dbReference type="Proteomes" id="UP000663866"/>
    </source>
</evidence>
<keyword evidence="4" id="KW-0548">Nucleotidyltransferase</keyword>
<dbReference type="Proteomes" id="UP000663866">
    <property type="component" value="Unassembled WGS sequence"/>
</dbReference>
<dbReference type="Pfam" id="PF01129">
    <property type="entry name" value="ART"/>
    <property type="match status" value="1"/>
</dbReference>
<dbReference type="AlphaFoldDB" id="A0A820L6C0"/>
<evidence type="ECO:0000256" key="2">
    <source>
        <dbReference type="ARBA" id="ARBA00022676"/>
    </source>
</evidence>
<name>A0A820L6C0_9BILA</name>
<keyword evidence="6" id="KW-0521">NADP</keyword>
<dbReference type="EMBL" id="CAJOBG010030141">
    <property type="protein sequence ID" value="CAF4354262.1"/>
    <property type="molecule type" value="Genomic_DNA"/>
</dbReference>
<dbReference type="GO" id="GO:0106274">
    <property type="term" value="F:NAD+-protein-arginine ADP-ribosyltransferase activity"/>
    <property type="evidence" value="ECO:0007669"/>
    <property type="project" value="UniProtKB-EC"/>
</dbReference>
<dbReference type="SUPFAM" id="SSF56399">
    <property type="entry name" value="ADP-ribosylation"/>
    <property type="match status" value="1"/>
</dbReference>
<comment type="caution">
    <text evidence="7">The sequence shown here is derived from an EMBL/GenBank/DDBJ whole genome shotgun (WGS) entry which is preliminary data.</text>
</comment>
<comment type="catalytic activity">
    <reaction evidence="5 6">
        <text>L-arginyl-[protein] + NAD(+) = N(omega)-(ADP-D-ribosyl)-L-arginyl-[protein] + nicotinamide + H(+)</text>
        <dbReference type="Rhea" id="RHEA:19149"/>
        <dbReference type="Rhea" id="RHEA-COMP:10532"/>
        <dbReference type="Rhea" id="RHEA-COMP:15087"/>
        <dbReference type="ChEBI" id="CHEBI:15378"/>
        <dbReference type="ChEBI" id="CHEBI:17154"/>
        <dbReference type="ChEBI" id="CHEBI:29965"/>
        <dbReference type="ChEBI" id="CHEBI:57540"/>
        <dbReference type="ChEBI" id="CHEBI:142554"/>
        <dbReference type="EC" id="2.4.2.31"/>
    </reaction>
</comment>
<evidence type="ECO:0000256" key="4">
    <source>
        <dbReference type="ARBA" id="ARBA00022695"/>
    </source>
</evidence>